<protein>
    <submittedName>
        <fullName evidence="2">Predicted nuclease of the RNAse H fold, HicB family</fullName>
    </submittedName>
</protein>
<proteinExistence type="predicted"/>
<dbReference type="Gene3D" id="3.30.160.250">
    <property type="match status" value="1"/>
</dbReference>
<evidence type="ECO:0000259" key="1">
    <source>
        <dbReference type="Pfam" id="PF15919"/>
    </source>
</evidence>
<dbReference type="InterPro" id="IPR035069">
    <property type="entry name" value="TTHA1013/TTHA0281-like"/>
</dbReference>
<feature type="domain" description="HicB-like antitoxin of toxin-antitoxin system" evidence="1">
    <location>
        <begin position="4"/>
        <end position="122"/>
    </location>
</feature>
<evidence type="ECO:0000313" key="2">
    <source>
        <dbReference type="EMBL" id="SIQ31608.1"/>
    </source>
</evidence>
<dbReference type="EMBL" id="FTMK01000006">
    <property type="protein sequence ID" value="SIQ31608.1"/>
    <property type="molecule type" value="Genomic_DNA"/>
</dbReference>
<accession>A0A1N6RS08</accession>
<reference evidence="2 3" key="1">
    <citation type="submission" date="2017-01" db="EMBL/GenBank/DDBJ databases">
        <authorList>
            <person name="Varghese N."/>
            <person name="Submissions S."/>
        </authorList>
    </citation>
    <scope>NUCLEOTIDE SEQUENCE [LARGE SCALE GENOMIC DNA]</scope>
    <source>
        <strain evidence="2 3">ATCC 700171</strain>
    </source>
</reference>
<dbReference type="GO" id="GO:0006355">
    <property type="term" value="P:regulation of DNA-templated transcription"/>
    <property type="evidence" value="ECO:0007669"/>
    <property type="project" value="InterPro"/>
</dbReference>
<dbReference type="SUPFAM" id="SSF143100">
    <property type="entry name" value="TTHA1013/TTHA0281-like"/>
    <property type="match status" value="1"/>
</dbReference>
<gene>
    <name evidence="2" type="ORF">SAMN05421641_10669</name>
</gene>
<dbReference type="Proteomes" id="UP000323956">
    <property type="component" value="Unassembled WGS sequence"/>
</dbReference>
<evidence type="ECO:0000313" key="3">
    <source>
        <dbReference type="Proteomes" id="UP000323956"/>
    </source>
</evidence>
<dbReference type="RefSeq" id="WP_149765110.1">
    <property type="nucleotide sequence ID" value="NZ_FTMK01000006.1"/>
</dbReference>
<dbReference type="Pfam" id="PF15919">
    <property type="entry name" value="HicB_lk_antitox"/>
    <property type="match status" value="1"/>
</dbReference>
<dbReference type="SUPFAM" id="SSF47598">
    <property type="entry name" value="Ribbon-helix-helix"/>
    <property type="match status" value="1"/>
</dbReference>
<dbReference type="AlphaFoldDB" id="A0A1N6RS08"/>
<organism evidence="2 3">
    <name type="scientific">Paracoccus thiocyanatus</name>
    <dbReference type="NCBI Taxonomy" id="34006"/>
    <lineage>
        <taxon>Bacteria</taxon>
        <taxon>Pseudomonadati</taxon>
        <taxon>Pseudomonadota</taxon>
        <taxon>Alphaproteobacteria</taxon>
        <taxon>Rhodobacterales</taxon>
        <taxon>Paracoccaceae</taxon>
        <taxon>Paracoccus</taxon>
    </lineage>
</organism>
<name>A0A1N6RS08_9RHOB</name>
<dbReference type="OrthoDB" id="9807959at2"/>
<dbReference type="InterPro" id="IPR010985">
    <property type="entry name" value="Ribbon_hlx_hlx"/>
</dbReference>
<sequence length="130" mass="14049">MKTYLALVEKDFDSAFGIRFPDLPGCFSAADDEKDILPNAVEALELWFEDAPEMQPRPLGEVAAECAAELAAGAFLIAVPHIRRMTRQRRVNVSMDAGTLDAVDTAAEQLGLTRSGFLAMAALNEIKGGH</sequence>
<dbReference type="InterPro" id="IPR031807">
    <property type="entry name" value="HicB-like"/>
</dbReference>